<dbReference type="eggNOG" id="ENOG502RYAN">
    <property type="taxonomic scope" value="Eukaryota"/>
</dbReference>
<dbReference type="RefSeq" id="XP_010703531.1">
    <property type="nucleotide sequence ID" value="XM_010705229.1"/>
</dbReference>
<evidence type="ECO:0000313" key="2">
    <source>
        <dbReference type="Proteomes" id="UP000063063"/>
    </source>
</evidence>
<dbReference type="EMBL" id="CP009404">
    <property type="protein sequence ID" value="AIO02731.1"/>
    <property type="molecule type" value="Genomic_DNA"/>
</dbReference>
<dbReference type="Proteomes" id="UP000063063">
    <property type="component" value="Chromosome 35"/>
</dbReference>
<dbReference type="VEuPathDB" id="TriTrypDB:LPAL13_350068600"/>
<sequence length="787" mass="85817">MESVQHSIAPLSSFSWVPAEEASRPGSANVVLHDLAQLDLRFDLIIEEFAIPFHHPLHRIYAIHPLLRDALSPRQLQLLQYGVVAHSEERLVIVAAPPSCGDSGACIAASYEQVFARSMDSTSGVANHPLLPEYTFVVYRLPAEAANGQAHRNDRPEALFRLVFRNIVSQQEMSGLNKAGAPRYRLVAVLTSSVAYYGELQRSIQYCKEWRNNTAAARVCNPPLSGVSSAESASSHTMVPEAVAREVRTASPLSTLCSTLARVLERFSPEETGVEFKGIPSRDVVSCDAAEVATGSVARGPCVVEARDPWAYHYTQEGSRLRRRIDVVQGTSAVLRAWREGEMDATDFLVTRVAESKTCSSNVLFHKSTHPLLSLASQTAPCARLLLLSSRREVSTLFVNNEVTSFLPKGEAYDEAGGKSWGVVYACPGAERLRRWVLQGLVCAEAHQVHAVFLELDPVDLLSPCVELLYEGSDTESVDDVKDEMSVDEARAIFQLRYRRALFLVCQVVMETTERFVRSSGLVWKVTVAVKELGNNKSTLGFKNPKCATAPTCAAETIFTSIPFTSWCREILEVIRNAAAALESTAGLMTLSFPDDSEEAVGNEAAAAEAVSTSSMQTNALVVQPDSSKQAVMCPKESVQGALVLFSRDAAGPAAPMPPCIAARAKVAGVKVSDDTMYPLFKALCAAARQHNALPVSALMDLLLEEWNGGAVKWRHYSPSRLICPLDSCGVPINRSRVQRFLLPFLQVMRGSTGMDGQCTIQQKSPVAADTMNYAQFSMVMLAIAKM</sequence>
<reference evidence="1 2" key="1">
    <citation type="journal article" date="2015" name="Sci. Rep.">
        <title>The genome of Leishmania panamensis: insights into genomics of the L. (Viannia) subgenus.</title>
        <authorList>
            <person name="Llanes A."/>
            <person name="Restrepo C.M."/>
            <person name="Vecchio G.D."/>
            <person name="Anguizola F.J."/>
            <person name="Lleonart R."/>
        </authorList>
    </citation>
    <scope>NUCLEOTIDE SEQUENCE [LARGE SCALE GENOMIC DNA]</scope>
    <source>
        <strain evidence="1 2">MHOM/PA/94/PSC-1</strain>
    </source>
</reference>
<name>A0A088S3I8_LEIPA</name>
<dbReference type="VEuPathDB" id="TriTrypDB:LPMP_356020"/>
<evidence type="ECO:0000313" key="1">
    <source>
        <dbReference type="EMBL" id="AIO02731.1"/>
    </source>
</evidence>
<dbReference type="OrthoDB" id="272564at2759"/>
<dbReference type="GeneID" id="22579630"/>
<proteinExistence type="predicted"/>
<protein>
    <submittedName>
        <fullName evidence="1">Paraflagellar rod component, putative</fullName>
    </submittedName>
</protein>
<dbReference type="KEGG" id="lpan:LPMP_356020"/>
<dbReference type="AlphaFoldDB" id="A0A088S3I8"/>
<gene>
    <name evidence="1" type="ORF">LPMP_356020</name>
</gene>
<keyword evidence="2" id="KW-1185">Reference proteome</keyword>
<organism evidence="1 2">
    <name type="scientific">Leishmania panamensis</name>
    <dbReference type="NCBI Taxonomy" id="5679"/>
    <lineage>
        <taxon>Eukaryota</taxon>
        <taxon>Discoba</taxon>
        <taxon>Euglenozoa</taxon>
        <taxon>Kinetoplastea</taxon>
        <taxon>Metakinetoplastina</taxon>
        <taxon>Trypanosomatida</taxon>
        <taxon>Trypanosomatidae</taxon>
        <taxon>Leishmaniinae</taxon>
        <taxon>Leishmania</taxon>
        <taxon>Leishmania guyanensis species complex</taxon>
    </lineage>
</organism>
<accession>A0A088S3I8</accession>